<dbReference type="Pfam" id="PF04004">
    <property type="entry name" value="Leo1"/>
    <property type="match status" value="1"/>
</dbReference>
<evidence type="ECO:0000256" key="1">
    <source>
        <dbReference type="SAM" id="MobiDB-lite"/>
    </source>
</evidence>
<organism evidence="2 3">
    <name type="scientific">Testicularia cyperi</name>
    <dbReference type="NCBI Taxonomy" id="1882483"/>
    <lineage>
        <taxon>Eukaryota</taxon>
        <taxon>Fungi</taxon>
        <taxon>Dikarya</taxon>
        <taxon>Basidiomycota</taxon>
        <taxon>Ustilaginomycotina</taxon>
        <taxon>Ustilaginomycetes</taxon>
        <taxon>Ustilaginales</taxon>
        <taxon>Anthracoideaceae</taxon>
        <taxon>Testicularia</taxon>
    </lineage>
</organism>
<dbReference type="InParanoid" id="A0A317XHW7"/>
<sequence length="305" mass="33009">MPMGSRGSGYRPAQSLSYLVVPHTREGVMESQGPIAGSLAFTPADTRSETHRRIAKALRFQKTARVVATAAGEGALDPEIEKARIEKELKDAEKKRIREREKADRKSGKLDDEMFDIETRRRSRYVGGRKLGAGPRNADYYSDESDIGGGGGGVDEDVGRGAGGKRGYASQRYAEDDDGFIVDDEGDDDEDADGAASGRRKKQRNSDDEDAMEVDDEPDEMELAEQRIEEAERARKKAAAAAASGEPKPRRPEPAFSSDDEADDDADADRAHAAAASRASDPDDGAGAGSQTITKKKRIIESDEE</sequence>
<dbReference type="OrthoDB" id="20844at2759"/>
<dbReference type="EMBL" id="KZ819202">
    <property type="protein sequence ID" value="PWY97826.1"/>
    <property type="molecule type" value="Genomic_DNA"/>
</dbReference>
<proteinExistence type="predicted"/>
<dbReference type="GO" id="GO:0006368">
    <property type="term" value="P:transcription elongation by RNA polymerase II"/>
    <property type="evidence" value="ECO:0007669"/>
    <property type="project" value="InterPro"/>
</dbReference>
<feature type="compositionally biased region" description="Basic and acidic residues" evidence="1">
    <location>
        <begin position="89"/>
        <end position="120"/>
    </location>
</feature>
<gene>
    <name evidence="2" type="ORF">BCV70DRAFT_202579</name>
</gene>
<protein>
    <submittedName>
        <fullName evidence="2">Uncharacterized protein</fullName>
    </submittedName>
</protein>
<feature type="compositionally biased region" description="Basic and acidic residues" evidence="1">
    <location>
        <begin position="224"/>
        <end position="233"/>
    </location>
</feature>
<evidence type="ECO:0000313" key="2">
    <source>
        <dbReference type="EMBL" id="PWY97826.1"/>
    </source>
</evidence>
<dbReference type="GO" id="GO:1990269">
    <property type="term" value="F:RNA polymerase II C-terminal domain phosphoserine binding"/>
    <property type="evidence" value="ECO:0007669"/>
    <property type="project" value="TreeGrafter"/>
</dbReference>
<reference evidence="2 3" key="1">
    <citation type="journal article" date="2018" name="Mol. Biol. Evol.">
        <title>Broad Genomic Sampling Reveals a Smut Pathogenic Ancestry of the Fungal Clade Ustilaginomycotina.</title>
        <authorList>
            <person name="Kijpornyongpan T."/>
            <person name="Mondo S.J."/>
            <person name="Barry K."/>
            <person name="Sandor L."/>
            <person name="Lee J."/>
            <person name="Lipzen A."/>
            <person name="Pangilinan J."/>
            <person name="LaButti K."/>
            <person name="Hainaut M."/>
            <person name="Henrissat B."/>
            <person name="Grigoriev I.V."/>
            <person name="Spatafora J.W."/>
            <person name="Aime M.C."/>
        </authorList>
    </citation>
    <scope>NUCLEOTIDE SEQUENCE [LARGE SCALE GENOMIC DNA]</scope>
    <source>
        <strain evidence="2 3">MCA 3645</strain>
    </source>
</reference>
<feature type="region of interest" description="Disordered" evidence="1">
    <location>
        <begin position="89"/>
        <end position="305"/>
    </location>
</feature>
<dbReference type="GO" id="GO:0032968">
    <property type="term" value="P:positive regulation of transcription elongation by RNA polymerase II"/>
    <property type="evidence" value="ECO:0007669"/>
    <property type="project" value="TreeGrafter"/>
</dbReference>
<dbReference type="AlphaFoldDB" id="A0A317XHW7"/>
<dbReference type="InterPro" id="IPR007149">
    <property type="entry name" value="Leo1"/>
</dbReference>
<feature type="compositionally biased region" description="Acidic residues" evidence="1">
    <location>
        <begin position="175"/>
        <end position="193"/>
    </location>
</feature>
<dbReference type="STRING" id="1882483.A0A317XHW7"/>
<feature type="compositionally biased region" description="Acidic residues" evidence="1">
    <location>
        <begin position="258"/>
        <end position="267"/>
    </location>
</feature>
<accession>A0A317XHW7</accession>
<dbReference type="GO" id="GO:0016593">
    <property type="term" value="C:Cdc73/Paf1 complex"/>
    <property type="evidence" value="ECO:0007669"/>
    <property type="project" value="InterPro"/>
</dbReference>
<dbReference type="PANTHER" id="PTHR23146:SF0">
    <property type="entry name" value="RNA POLYMERASE-ASSOCIATED PROTEIN LEO1"/>
    <property type="match status" value="1"/>
</dbReference>
<name>A0A317XHW7_9BASI</name>
<dbReference type="PANTHER" id="PTHR23146">
    <property type="entry name" value="LEO1 PROTEIN"/>
    <property type="match status" value="1"/>
</dbReference>
<evidence type="ECO:0000313" key="3">
    <source>
        <dbReference type="Proteomes" id="UP000246740"/>
    </source>
</evidence>
<dbReference type="Proteomes" id="UP000246740">
    <property type="component" value="Unassembled WGS sequence"/>
</dbReference>
<keyword evidence="3" id="KW-1185">Reference proteome</keyword>
<feature type="compositionally biased region" description="Acidic residues" evidence="1">
    <location>
        <begin position="207"/>
        <end position="223"/>
    </location>
</feature>